<evidence type="ECO:0008006" key="3">
    <source>
        <dbReference type="Google" id="ProtNLM"/>
    </source>
</evidence>
<keyword evidence="2" id="KW-1185">Reference proteome</keyword>
<comment type="caution">
    <text evidence="1">The sequence shown here is derived from an EMBL/GenBank/DDBJ whole genome shotgun (WGS) entry which is preliminary data.</text>
</comment>
<reference evidence="1 2" key="1">
    <citation type="submission" date="2015-12" db="EMBL/GenBank/DDBJ databases">
        <title>Serinicoccus chungangenesis strain CD08_5 genome sequencing and assembly.</title>
        <authorList>
            <person name="Chander A.M."/>
            <person name="Kaur G."/>
            <person name="Nair G.R."/>
            <person name="Dhawan D.K."/>
            <person name="Kochhar R.K."/>
            <person name="Mayilraj S."/>
            <person name="Bhadada S.K."/>
        </authorList>
    </citation>
    <scope>NUCLEOTIDE SEQUENCE [LARGE SCALE GENOMIC DNA]</scope>
    <source>
        <strain evidence="1 2">CD08_5</strain>
    </source>
</reference>
<dbReference type="PANTHER" id="PTHR33973">
    <property type="entry name" value="OS07G0153300 PROTEIN"/>
    <property type="match status" value="1"/>
</dbReference>
<organism evidence="1 2">
    <name type="scientific">Serinicoccus chungangensis</name>
    <dbReference type="NCBI Taxonomy" id="767452"/>
    <lineage>
        <taxon>Bacteria</taxon>
        <taxon>Bacillati</taxon>
        <taxon>Actinomycetota</taxon>
        <taxon>Actinomycetes</taxon>
        <taxon>Micrococcales</taxon>
        <taxon>Ornithinimicrobiaceae</taxon>
        <taxon>Serinicoccus</taxon>
    </lineage>
</organism>
<dbReference type="EMBL" id="LQBL01000029">
    <property type="protein sequence ID" value="KUG52827.1"/>
    <property type="molecule type" value="Genomic_DNA"/>
</dbReference>
<proteinExistence type="predicted"/>
<dbReference type="AlphaFoldDB" id="A0A0W8I457"/>
<dbReference type="STRING" id="767452.AVL62_14755"/>
<evidence type="ECO:0000313" key="2">
    <source>
        <dbReference type="Proteomes" id="UP000054837"/>
    </source>
</evidence>
<dbReference type="RefSeq" id="WP_058891901.1">
    <property type="nucleotide sequence ID" value="NZ_LQBL01000029.1"/>
</dbReference>
<name>A0A0W8I457_9MICO</name>
<dbReference type="Proteomes" id="UP000054837">
    <property type="component" value="Unassembled WGS sequence"/>
</dbReference>
<sequence>MSSAVLDPPAVPALVVGTVAHTRHRPVHHAFRYRAYQWLVDIDDLPAHRGWRRLVSGFSAADHLDGGRLGGGLRGDLQRFCARRGVPLAPDDQVLMLANARVLGYVFDPLTVFWVRTADGRLRTVVLEVHNTYGERHGYLLDLDEAGRGSMDKEFYVSPFNDTRGRYAVSLRLTPGRVVVGVGLEREGERVITAVTDGTPRPATPRAVARVVRRHLLMPQVVTLLIRLHGLRLWRRLPLHDRLTHPKEAVR</sequence>
<dbReference type="OrthoDB" id="9778801at2"/>
<gene>
    <name evidence="1" type="ORF">AVL62_14755</name>
</gene>
<accession>A0A0W8I457</accession>
<dbReference type="InterPro" id="IPR010775">
    <property type="entry name" value="DUF1365"/>
</dbReference>
<protein>
    <recommendedName>
        <fullName evidence="3">DUF1365 domain-containing protein</fullName>
    </recommendedName>
</protein>
<dbReference type="Pfam" id="PF07103">
    <property type="entry name" value="DUF1365"/>
    <property type="match status" value="1"/>
</dbReference>
<evidence type="ECO:0000313" key="1">
    <source>
        <dbReference type="EMBL" id="KUG52827.1"/>
    </source>
</evidence>
<dbReference type="PANTHER" id="PTHR33973:SF4">
    <property type="entry name" value="OS07G0153300 PROTEIN"/>
    <property type="match status" value="1"/>
</dbReference>